<name>A0A4R5A1J2_9ACTN</name>
<dbReference type="EC" id="2.7.13.3" evidence="2"/>
<evidence type="ECO:0000259" key="11">
    <source>
        <dbReference type="SMART" id="SM00387"/>
    </source>
</evidence>
<dbReference type="Pfam" id="PF02518">
    <property type="entry name" value="HATPase_c"/>
    <property type="match status" value="1"/>
</dbReference>
<evidence type="ECO:0000313" key="13">
    <source>
        <dbReference type="Proteomes" id="UP000295217"/>
    </source>
</evidence>
<evidence type="ECO:0000256" key="6">
    <source>
        <dbReference type="ARBA" id="ARBA00022777"/>
    </source>
</evidence>
<dbReference type="PANTHER" id="PTHR24421:SF10">
    <property type="entry name" value="NITRATE_NITRITE SENSOR PROTEIN NARQ"/>
    <property type="match status" value="1"/>
</dbReference>
<evidence type="ECO:0000256" key="5">
    <source>
        <dbReference type="ARBA" id="ARBA00022741"/>
    </source>
</evidence>
<gene>
    <name evidence="12" type="ORF">E1262_24555</name>
</gene>
<comment type="catalytic activity">
    <reaction evidence="1">
        <text>ATP + protein L-histidine = ADP + protein N-phospho-L-histidine.</text>
        <dbReference type="EC" id="2.7.13.3"/>
    </reaction>
</comment>
<evidence type="ECO:0000256" key="1">
    <source>
        <dbReference type="ARBA" id="ARBA00000085"/>
    </source>
</evidence>
<dbReference type="InterPro" id="IPR003594">
    <property type="entry name" value="HATPase_dom"/>
</dbReference>
<dbReference type="InterPro" id="IPR055558">
    <property type="entry name" value="DUF7134"/>
</dbReference>
<keyword evidence="8" id="KW-0902">Two-component regulatory system</keyword>
<dbReference type="Proteomes" id="UP000295217">
    <property type="component" value="Unassembled WGS sequence"/>
</dbReference>
<dbReference type="Pfam" id="PF23539">
    <property type="entry name" value="DUF7134"/>
    <property type="match status" value="1"/>
</dbReference>
<dbReference type="SMART" id="SM00387">
    <property type="entry name" value="HATPase_c"/>
    <property type="match status" value="1"/>
</dbReference>
<dbReference type="GO" id="GO:0046983">
    <property type="term" value="F:protein dimerization activity"/>
    <property type="evidence" value="ECO:0007669"/>
    <property type="project" value="InterPro"/>
</dbReference>
<evidence type="ECO:0000256" key="7">
    <source>
        <dbReference type="ARBA" id="ARBA00022840"/>
    </source>
</evidence>
<feature type="transmembrane region" description="Helical" evidence="10">
    <location>
        <begin position="174"/>
        <end position="191"/>
    </location>
</feature>
<evidence type="ECO:0000313" key="12">
    <source>
        <dbReference type="EMBL" id="TDD65611.1"/>
    </source>
</evidence>
<dbReference type="CDD" id="cd16917">
    <property type="entry name" value="HATPase_UhpB-NarQ-NarX-like"/>
    <property type="match status" value="1"/>
</dbReference>
<dbReference type="OrthoDB" id="227596at2"/>
<dbReference type="GO" id="GO:0000155">
    <property type="term" value="F:phosphorelay sensor kinase activity"/>
    <property type="evidence" value="ECO:0007669"/>
    <property type="project" value="InterPro"/>
</dbReference>
<dbReference type="GO" id="GO:0005524">
    <property type="term" value="F:ATP binding"/>
    <property type="evidence" value="ECO:0007669"/>
    <property type="project" value="UniProtKB-KW"/>
</dbReference>
<sequence>MIVVLSPPGCLPVPTTHGPARVPAAGWFADSEAYGDNLLPVRRRDRFYAWVRRHPLVPDAAIALGLFLTVVVFSAAAYDPGWAHLMLGAVMCAALVFRRMRPVESFAVLVGCGFVQWATGLQLAPSDVILLIGLYAVSAYGSRWASRGGLAAGFLGVVLATIRDYPPSDQEAFVAGFVALSAVVVGAWAMGDVRRVRQAYVAELVERAHQAERERDQRAQLAAAEERSRIAREMHDVVAHNLSVIVVQADGGRYAGDHDPQAALDALKTIGDTGRGALAEMRRLLGVLRSTDDDGDGGTVRPQPGLGSLPELVTSVRQAGLPVELDVTGPPRPLPPGPSLAVYRVIQEALTNALKHAGPAARAKVALEFGAGRLTARVSDDGRGAAAPSDGLGQGLAGMRERMTMYGGTVTAGPAAAGGWRVDLDLPYGEGK</sequence>
<evidence type="ECO:0000256" key="4">
    <source>
        <dbReference type="ARBA" id="ARBA00022679"/>
    </source>
</evidence>
<keyword evidence="6 12" id="KW-0418">Kinase</keyword>
<keyword evidence="10" id="KW-0472">Membrane</keyword>
<feature type="transmembrane region" description="Helical" evidence="10">
    <location>
        <begin position="56"/>
        <end position="76"/>
    </location>
</feature>
<evidence type="ECO:0000256" key="10">
    <source>
        <dbReference type="SAM" id="Phobius"/>
    </source>
</evidence>
<dbReference type="GO" id="GO:0016020">
    <property type="term" value="C:membrane"/>
    <property type="evidence" value="ECO:0007669"/>
    <property type="project" value="InterPro"/>
</dbReference>
<keyword evidence="7" id="KW-0067">ATP-binding</keyword>
<dbReference type="InterPro" id="IPR036890">
    <property type="entry name" value="HATPase_C_sf"/>
</dbReference>
<keyword evidence="4" id="KW-0808">Transferase</keyword>
<dbReference type="Pfam" id="PF07730">
    <property type="entry name" value="HisKA_3"/>
    <property type="match status" value="1"/>
</dbReference>
<organism evidence="12 13">
    <name type="scientific">Jiangella aurantiaca</name>
    <dbReference type="NCBI Taxonomy" id="2530373"/>
    <lineage>
        <taxon>Bacteria</taxon>
        <taxon>Bacillati</taxon>
        <taxon>Actinomycetota</taxon>
        <taxon>Actinomycetes</taxon>
        <taxon>Jiangellales</taxon>
        <taxon>Jiangellaceae</taxon>
        <taxon>Jiangella</taxon>
    </lineage>
</organism>
<keyword evidence="13" id="KW-1185">Reference proteome</keyword>
<evidence type="ECO:0000256" key="3">
    <source>
        <dbReference type="ARBA" id="ARBA00022553"/>
    </source>
</evidence>
<feature type="domain" description="Histidine kinase/HSP90-like ATPase" evidence="11">
    <location>
        <begin position="337"/>
        <end position="430"/>
    </location>
</feature>
<evidence type="ECO:0000256" key="8">
    <source>
        <dbReference type="ARBA" id="ARBA00023012"/>
    </source>
</evidence>
<protein>
    <recommendedName>
        <fullName evidence="2">histidine kinase</fullName>
        <ecNumber evidence="2">2.7.13.3</ecNumber>
    </recommendedName>
</protein>
<dbReference type="SUPFAM" id="SSF55874">
    <property type="entry name" value="ATPase domain of HSP90 chaperone/DNA topoisomerase II/histidine kinase"/>
    <property type="match status" value="1"/>
</dbReference>
<dbReference type="InterPro" id="IPR050482">
    <property type="entry name" value="Sensor_HK_TwoCompSys"/>
</dbReference>
<keyword evidence="10" id="KW-0812">Transmembrane</keyword>
<dbReference type="Gene3D" id="3.30.565.10">
    <property type="entry name" value="Histidine kinase-like ATPase, C-terminal domain"/>
    <property type="match status" value="1"/>
</dbReference>
<dbReference type="AlphaFoldDB" id="A0A4R5A1J2"/>
<accession>A0A4R5A1J2</accession>
<evidence type="ECO:0000256" key="9">
    <source>
        <dbReference type="SAM" id="MobiDB-lite"/>
    </source>
</evidence>
<keyword evidence="5" id="KW-0547">Nucleotide-binding</keyword>
<dbReference type="EMBL" id="SMLB01000049">
    <property type="protein sequence ID" value="TDD65611.1"/>
    <property type="molecule type" value="Genomic_DNA"/>
</dbReference>
<evidence type="ECO:0000256" key="2">
    <source>
        <dbReference type="ARBA" id="ARBA00012438"/>
    </source>
</evidence>
<dbReference type="PANTHER" id="PTHR24421">
    <property type="entry name" value="NITRATE/NITRITE SENSOR PROTEIN NARX-RELATED"/>
    <property type="match status" value="1"/>
</dbReference>
<dbReference type="Gene3D" id="1.20.5.1930">
    <property type="match status" value="1"/>
</dbReference>
<feature type="region of interest" description="Disordered" evidence="9">
    <location>
        <begin position="289"/>
        <end position="309"/>
    </location>
</feature>
<feature type="transmembrane region" description="Helical" evidence="10">
    <location>
        <begin position="144"/>
        <end position="162"/>
    </location>
</feature>
<reference evidence="12 13" key="1">
    <citation type="submission" date="2019-02" db="EMBL/GenBank/DDBJ databases">
        <title>Draft genome sequences of novel Actinobacteria.</title>
        <authorList>
            <person name="Sahin N."/>
            <person name="Ay H."/>
            <person name="Saygin H."/>
        </authorList>
    </citation>
    <scope>NUCLEOTIDE SEQUENCE [LARGE SCALE GENOMIC DNA]</scope>
    <source>
        <strain evidence="12 13">8K307</strain>
    </source>
</reference>
<proteinExistence type="predicted"/>
<keyword evidence="3" id="KW-0597">Phosphoprotein</keyword>
<keyword evidence="10" id="KW-1133">Transmembrane helix</keyword>
<comment type="caution">
    <text evidence="12">The sequence shown here is derived from an EMBL/GenBank/DDBJ whole genome shotgun (WGS) entry which is preliminary data.</text>
</comment>
<dbReference type="InterPro" id="IPR011712">
    <property type="entry name" value="Sig_transdc_His_kin_sub3_dim/P"/>
</dbReference>